<dbReference type="Gene3D" id="3.40.50.2300">
    <property type="match status" value="3"/>
</dbReference>
<feature type="domain" description="HAMP" evidence="15">
    <location>
        <begin position="218"/>
        <end position="270"/>
    </location>
</feature>
<feature type="region of interest" description="Disordered" evidence="12">
    <location>
        <begin position="1"/>
        <end position="30"/>
    </location>
</feature>
<feature type="coiled-coil region" evidence="11">
    <location>
        <begin position="980"/>
        <end position="1007"/>
    </location>
</feature>
<dbReference type="SUPFAM" id="SSF58104">
    <property type="entry name" value="Methyl-accepting chemotaxis protein (MCP) signaling domain"/>
    <property type="match status" value="4"/>
</dbReference>
<dbReference type="Gene3D" id="1.10.287.130">
    <property type="match status" value="1"/>
</dbReference>
<dbReference type="InterPro" id="IPR003660">
    <property type="entry name" value="HAMP_dom"/>
</dbReference>
<dbReference type="CDD" id="cd00082">
    <property type="entry name" value="HisKA"/>
    <property type="match status" value="1"/>
</dbReference>
<comment type="caution">
    <text evidence="10">Lacks conserved residue(s) required for the propagation of feature annotation.</text>
</comment>
<dbReference type="Gene3D" id="1.20.120.1530">
    <property type="match status" value="7"/>
</dbReference>
<feature type="domain" description="HAMP" evidence="15">
    <location>
        <begin position="310"/>
        <end position="362"/>
    </location>
</feature>
<dbReference type="Pfam" id="PF00512">
    <property type="entry name" value="HisKA"/>
    <property type="match status" value="1"/>
</dbReference>
<dbReference type="InterPro" id="IPR004358">
    <property type="entry name" value="Sig_transdc_His_kin-like_C"/>
</dbReference>
<feature type="domain" description="HAMP" evidence="15">
    <location>
        <begin position="954"/>
        <end position="1006"/>
    </location>
</feature>
<evidence type="ECO:0000256" key="4">
    <source>
        <dbReference type="ARBA" id="ARBA00022553"/>
    </source>
</evidence>
<keyword evidence="5" id="KW-0808">Transferase</keyword>
<feature type="domain" description="HAMP" evidence="15">
    <location>
        <begin position="862"/>
        <end position="914"/>
    </location>
</feature>
<dbReference type="Pfam" id="PF02518">
    <property type="entry name" value="HATPase_c"/>
    <property type="match status" value="1"/>
</dbReference>
<dbReference type="PROSITE" id="PS50885">
    <property type="entry name" value="HAMP"/>
    <property type="match status" value="11"/>
</dbReference>
<dbReference type="InterPro" id="IPR011006">
    <property type="entry name" value="CheY-like_superfamily"/>
</dbReference>
<dbReference type="InterPro" id="IPR036097">
    <property type="entry name" value="HisK_dim/P_sf"/>
</dbReference>
<dbReference type="InterPro" id="IPR003661">
    <property type="entry name" value="HisK_dim/P_dom"/>
</dbReference>
<name>A0ABS7RGC0_9ACTN</name>
<dbReference type="SMART" id="SM00304">
    <property type="entry name" value="HAMP"/>
    <property type="match status" value="11"/>
</dbReference>
<dbReference type="EC" id="2.7.13.3" evidence="3"/>
<evidence type="ECO:0000256" key="9">
    <source>
        <dbReference type="ARBA" id="ARBA00023012"/>
    </source>
</evidence>
<protein>
    <recommendedName>
        <fullName evidence="3">histidine kinase</fullName>
        <ecNumber evidence="3">2.7.13.3</ecNumber>
    </recommendedName>
</protein>
<feature type="domain" description="HAMP" evidence="15">
    <location>
        <begin position="121"/>
        <end position="178"/>
    </location>
</feature>
<evidence type="ECO:0000256" key="8">
    <source>
        <dbReference type="ARBA" id="ARBA00022989"/>
    </source>
</evidence>
<dbReference type="Pfam" id="PF13185">
    <property type="entry name" value="GAF_2"/>
    <property type="match status" value="1"/>
</dbReference>
<feature type="domain" description="Response regulatory" evidence="14">
    <location>
        <begin position="1812"/>
        <end position="1929"/>
    </location>
</feature>
<dbReference type="EMBL" id="JAIEZQ010000001">
    <property type="protein sequence ID" value="MBY9074083.1"/>
    <property type="molecule type" value="Genomic_DNA"/>
</dbReference>
<dbReference type="Gene3D" id="3.30.450.40">
    <property type="match status" value="1"/>
</dbReference>
<sequence>MTNPPPQEKRTTKKSVVAQRRPADAPSDGVDEAQLRRLLDAMTAMRDGNFRKRMTVRGEGLLAEVAAVYNEIADRQQHLASELIRVQRVAGREGRHSERLNSGLGEGSWAKSIEAANGLVTDLVRPTGEFARVVAAVSEGDLTQRMDVQVDGQPLRGEPLKLARSVNGLVDQLSSIADEITRVTREVGTEGKLGGQARVRSADGSWRDLIDAVNTMSTRLTTQVRDIALVTTAVANGDLSRTVTVEVSGEMAQLKATVDRMVDQLSSFAVEVTRVAREVGTEGRLGGQADVRGVKGTWKDLTDSVNIMASNLTSQVRGISSVAQAVARGDLSQQITVTARGEVAELAETLNSMTATLQTFADEVTRVAREVGTEGILGGQADVPGVAGRWKDLTESVNSMADNLTAQVRDIAQVTTAVARGDLSQKITVDVKGELAELKSTVNVMVDQLSAFAAQVTRVAREVGSDGILGGQADVPGVAGTWKDLTDSVNSMASNLTNQVRNIAQVTTAVARGDLSQKITVDVRGELAELKMTVNTMVDQLSAFADEVTRVAREVGGEGRLGGQAAVPGVSGTWRDLTDSVNFMAGTLTAQVRNIAEVTTAVARGDLTRTITVEARGEILELKSTVNTMVDQLSAFADEVTRVAREVGTEGRLGGQADVHDVSGTWKDLTENVNMMASNLTAQVRNIAQVTTAVASGDLSRKITVDARGEILELKSTVNTMVDQLSAFADEVTRVAREVGTEGILGGQAHVPGVAGTWRDLTDSVNSMASNLTNQVRSIATVSTAVARGDLSQKIAIEARGEVAALAGTINAMVDTLRAFADEVTRVAREVGTEGILGGQAQVRGVAGTWKDLTDSVNSMAGNLTSQVRSIALVTTAVAHGDLTQKTYVDARGEILELKTTVNRMVDQLSSFADEVTRVAREVGTEGKLGGQAEVADVSGTWRKLTENVNQLAGTLTTQLRAIAEVSTAVTQGDLSQQITVEAEGEVAELKDNLNQMIDNLRETTRANLEQDWLKTNLARFTGHMQGGRDLLDVTRLIVSELTPLLGASQGSFFLSETGPSGERGSLRRIASYGYRRRKGVPDRFRFGEGLVGQAAVDKAPILLTGAPSDYIRVSSGLGEAPPVALAILPVVFEDQVLGVVELASFSPFSAVHVQFLEQLMEIIGVSLNAIIASSRTQELLVESQRLASELQSKSGELQTQQAELQQTNAELEEKARLLAAQNRAIEIKNLEIEDARRGLEERAEQLALSSRYKSEFLANMSHELRTPLNSLLILAKLLSENAEGNLNPRQVEFSRTIHSAGTDLLQLINDILDLSKVEAGKMDVHPADVAVSGIVEYVEATFRPLTTEKDLGFAVTVDPDVPRSLLSDQHRLQQVLRNLLSNAVKFTTAGQVTLEIRTASGERFTTRTLNDADQVVAFSVADTGIGIPPDHLRVIFEAFQQADGTISRKFGGTGLGLSISREIARLLGGEIHAESQPSRGSVFTLYLPLRYTGDSALKPAPDDAQHAVRPDAMAALGPMEPAEVDEVDDDRETVGRDDQVLLVALTRLHLRRAAVDLGRARGFKVVAVARATDAVAAARQHRPAGIVVGMDLTARDGTSLLRTFKTDPETRHVPTVAVHSARAADDVHVGRQAGALRIVEEPVTPETLEAGLDELGAYIARKTRSLLVVSSEAVEETSAVVALFGAVPDVDLHLVSSVADATTALDTRRFDCVVVDLKLAGGSCFDLIKWMRSRKAQQGVPVVVSAGPKLNGRDKTRLRHYAESMVVKYPTSVGRLIDEVALFLHRSDVEIPELSTPSEHHAGGDLFEGRRILIVDDDARNVFALASALEGHGIDVVYADNGEAGIEALQQQPDIDLVLMDVMMPGMDGYTAMREIRRIPAFRDLPVIALTAKAMPGDRDNSLDAGASDYVTKPVDVDDLLARFRTWWT</sequence>
<dbReference type="Gene3D" id="3.30.565.10">
    <property type="entry name" value="Histidine kinase-like ATPase, C-terminal domain"/>
    <property type="match status" value="1"/>
</dbReference>
<feature type="domain" description="HAMP" evidence="15">
    <location>
        <begin position="770"/>
        <end position="822"/>
    </location>
</feature>
<dbReference type="CDD" id="cd06225">
    <property type="entry name" value="HAMP"/>
    <property type="match status" value="11"/>
</dbReference>
<dbReference type="Pfam" id="PF00672">
    <property type="entry name" value="HAMP"/>
    <property type="match status" value="7"/>
</dbReference>
<organism evidence="16 17">
    <name type="scientific">Nocardioides jiangsuensis</name>
    <dbReference type="NCBI Taxonomy" id="2866161"/>
    <lineage>
        <taxon>Bacteria</taxon>
        <taxon>Bacillati</taxon>
        <taxon>Actinomycetota</taxon>
        <taxon>Actinomycetes</taxon>
        <taxon>Propionibacteriales</taxon>
        <taxon>Nocardioidaceae</taxon>
        <taxon>Nocardioides</taxon>
    </lineage>
</organism>
<evidence type="ECO:0000256" key="3">
    <source>
        <dbReference type="ARBA" id="ARBA00012438"/>
    </source>
</evidence>
<feature type="domain" description="HAMP" evidence="15">
    <location>
        <begin position="494"/>
        <end position="546"/>
    </location>
</feature>
<feature type="modified residue" description="4-aspartylphosphate" evidence="10">
    <location>
        <position position="1862"/>
    </location>
</feature>
<feature type="domain" description="HAMP" evidence="15">
    <location>
        <begin position="586"/>
        <end position="638"/>
    </location>
</feature>
<accession>A0ABS7RGC0</accession>
<dbReference type="SMART" id="SM00065">
    <property type="entry name" value="GAF"/>
    <property type="match status" value="1"/>
</dbReference>
<dbReference type="PROSITE" id="PS50109">
    <property type="entry name" value="HIS_KIN"/>
    <property type="match status" value="1"/>
</dbReference>
<feature type="domain" description="Response regulatory" evidence="14">
    <location>
        <begin position="1541"/>
        <end position="1657"/>
    </location>
</feature>
<evidence type="ECO:0000259" key="13">
    <source>
        <dbReference type="PROSITE" id="PS50109"/>
    </source>
</evidence>
<evidence type="ECO:0000313" key="16">
    <source>
        <dbReference type="EMBL" id="MBY9074083.1"/>
    </source>
</evidence>
<dbReference type="PANTHER" id="PTHR45339">
    <property type="entry name" value="HYBRID SIGNAL TRANSDUCTION HISTIDINE KINASE J"/>
    <property type="match status" value="1"/>
</dbReference>
<comment type="caution">
    <text evidence="16">The sequence shown here is derived from an EMBL/GenBank/DDBJ whole genome shotgun (WGS) entry which is preliminary data.</text>
</comment>
<dbReference type="Pfam" id="PF18947">
    <property type="entry name" value="HAMP_2"/>
    <property type="match status" value="3"/>
</dbReference>
<dbReference type="InterPro" id="IPR029016">
    <property type="entry name" value="GAF-like_dom_sf"/>
</dbReference>
<reference evidence="16 17" key="1">
    <citation type="submission" date="2021-08" db="EMBL/GenBank/DDBJ databases">
        <title>Nocardioides bacterium WL0053 sp. nov., isolated from the sediment.</title>
        <authorList>
            <person name="Wang L."/>
            <person name="Zhang D."/>
            <person name="Zhang A."/>
        </authorList>
    </citation>
    <scope>NUCLEOTIDE SEQUENCE [LARGE SCALE GENOMIC DNA]</scope>
    <source>
        <strain evidence="16 17">WL0053</strain>
    </source>
</reference>
<dbReference type="InterPro" id="IPR005467">
    <property type="entry name" value="His_kinase_dom"/>
</dbReference>
<keyword evidence="9" id="KW-0902">Two-component regulatory system</keyword>
<keyword evidence="8" id="KW-0472">Membrane</keyword>
<evidence type="ECO:0000313" key="17">
    <source>
        <dbReference type="Proteomes" id="UP000754710"/>
    </source>
</evidence>
<evidence type="ECO:0000259" key="14">
    <source>
        <dbReference type="PROSITE" id="PS50110"/>
    </source>
</evidence>
<keyword evidence="6" id="KW-0812">Transmembrane</keyword>
<dbReference type="PANTHER" id="PTHR45339:SF1">
    <property type="entry name" value="HYBRID SIGNAL TRANSDUCTION HISTIDINE KINASE J"/>
    <property type="match status" value="1"/>
</dbReference>
<dbReference type="SMART" id="SM00388">
    <property type="entry name" value="HisKA"/>
    <property type="match status" value="1"/>
</dbReference>
<evidence type="ECO:0000256" key="10">
    <source>
        <dbReference type="PROSITE-ProRule" id="PRU00169"/>
    </source>
</evidence>
<feature type="domain" description="Histidine kinase" evidence="13">
    <location>
        <begin position="1260"/>
        <end position="1492"/>
    </location>
</feature>
<dbReference type="InterPro" id="IPR001789">
    <property type="entry name" value="Sig_transdc_resp-reg_receiver"/>
</dbReference>
<feature type="domain" description="HAMP" evidence="15">
    <location>
        <begin position="33"/>
        <end position="81"/>
    </location>
</feature>
<feature type="domain" description="HAMP" evidence="15">
    <location>
        <begin position="678"/>
        <end position="730"/>
    </location>
</feature>
<dbReference type="PROSITE" id="PS50110">
    <property type="entry name" value="RESPONSE_REGULATORY"/>
    <property type="match status" value="2"/>
</dbReference>
<keyword evidence="7" id="KW-0418">Kinase</keyword>
<feature type="coiled-coil region" evidence="11">
    <location>
        <begin position="1188"/>
        <end position="1243"/>
    </location>
</feature>
<keyword evidence="17" id="KW-1185">Reference proteome</keyword>
<comment type="subcellular location">
    <subcellularLocation>
        <location evidence="2">Cell membrane</location>
    </subcellularLocation>
</comment>
<evidence type="ECO:0000259" key="15">
    <source>
        <dbReference type="PROSITE" id="PS50885"/>
    </source>
</evidence>
<evidence type="ECO:0000256" key="6">
    <source>
        <dbReference type="ARBA" id="ARBA00022692"/>
    </source>
</evidence>
<dbReference type="InterPro" id="IPR036890">
    <property type="entry name" value="HATPase_C_sf"/>
</dbReference>
<proteinExistence type="predicted"/>
<evidence type="ECO:0000256" key="7">
    <source>
        <dbReference type="ARBA" id="ARBA00022777"/>
    </source>
</evidence>
<feature type="domain" description="HAMP" evidence="15">
    <location>
        <begin position="402"/>
        <end position="454"/>
    </location>
</feature>
<dbReference type="Proteomes" id="UP000754710">
    <property type="component" value="Unassembled WGS sequence"/>
</dbReference>
<dbReference type="InterPro" id="IPR003594">
    <property type="entry name" value="HATPase_dom"/>
</dbReference>
<dbReference type="SMART" id="SM00387">
    <property type="entry name" value="HATPase_c"/>
    <property type="match status" value="1"/>
</dbReference>
<evidence type="ECO:0000256" key="11">
    <source>
        <dbReference type="SAM" id="Coils"/>
    </source>
</evidence>
<dbReference type="Pfam" id="PF00072">
    <property type="entry name" value="Response_reg"/>
    <property type="match status" value="1"/>
</dbReference>
<evidence type="ECO:0000256" key="5">
    <source>
        <dbReference type="ARBA" id="ARBA00022679"/>
    </source>
</evidence>
<gene>
    <name evidence="16" type="ORF">K1X13_04520</name>
</gene>
<dbReference type="PRINTS" id="PR00344">
    <property type="entry name" value="BCTRLSENSOR"/>
</dbReference>
<dbReference type="SUPFAM" id="SSF55874">
    <property type="entry name" value="ATPase domain of HSP90 chaperone/DNA topoisomerase II/histidine kinase"/>
    <property type="match status" value="1"/>
</dbReference>
<evidence type="ECO:0000256" key="2">
    <source>
        <dbReference type="ARBA" id="ARBA00004236"/>
    </source>
</evidence>
<keyword evidence="11" id="KW-0175">Coiled coil</keyword>
<dbReference type="SUPFAM" id="SSF52172">
    <property type="entry name" value="CheY-like"/>
    <property type="match status" value="3"/>
</dbReference>
<keyword evidence="4 10" id="KW-0597">Phosphoprotein</keyword>
<comment type="catalytic activity">
    <reaction evidence="1">
        <text>ATP + protein L-histidine = ADP + protein N-phospho-L-histidine.</text>
        <dbReference type="EC" id="2.7.13.3"/>
    </reaction>
</comment>
<dbReference type="InterPro" id="IPR003018">
    <property type="entry name" value="GAF"/>
</dbReference>
<dbReference type="RefSeq" id="WP_221023799.1">
    <property type="nucleotide sequence ID" value="NZ_JAIEZQ010000001.1"/>
</dbReference>
<dbReference type="CDD" id="cd16922">
    <property type="entry name" value="HATPase_EvgS-ArcB-TorS-like"/>
    <property type="match status" value="1"/>
</dbReference>
<evidence type="ECO:0000256" key="12">
    <source>
        <dbReference type="SAM" id="MobiDB-lite"/>
    </source>
</evidence>
<evidence type="ECO:0000256" key="1">
    <source>
        <dbReference type="ARBA" id="ARBA00000085"/>
    </source>
</evidence>
<dbReference type="SUPFAM" id="SSF55781">
    <property type="entry name" value="GAF domain-like"/>
    <property type="match status" value="1"/>
</dbReference>
<dbReference type="SMART" id="SM00448">
    <property type="entry name" value="REC"/>
    <property type="match status" value="2"/>
</dbReference>
<dbReference type="SUPFAM" id="SSF47384">
    <property type="entry name" value="Homodimeric domain of signal transducing histidine kinase"/>
    <property type="match status" value="1"/>
</dbReference>
<keyword evidence="8" id="KW-1133">Transmembrane helix</keyword>